<evidence type="ECO:0000256" key="1">
    <source>
        <dbReference type="RuleBase" id="RU363044"/>
    </source>
</evidence>
<comment type="similarity">
    <text evidence="1">Belongs to the helicase family.</text>
</comment>
<keyword evidence="5" id="KW-1185">Reference proteome</keyword>
<keyword evidence="1" id="KW-0227">DNA damage</keyword>
<feature type="domain" description="DNA helicase Pif1-like 2B" evidence="3">
    <location>
        <begin position="1218"/>
        <end position="1263"/>
    </location>
</feature>
<dbReference type="SUPFAM" id="SSF52540">
    <property type="entry name" value="P-loop containing nucleoside triphosphate hydrolases"/>
    <property type="match status" value="2"/>
</dbReference>
<dbReference type="GO" id="GO:0000723">
    <property type="term" value="P:telomere maintenance"/>
    <property type="evidence" value="ECO:0007669"/>
    <property type="project" value="InterPro"/>
</dbReference>
<dbReference type="InterPro" id="IPR010285">
    <property type="entry name" value="DNA_helicase_pif1-like_DEAD"/>
</dbReference>
<proteinExistence type="inferred from homology"/>
<dbReference type="GO" id="GO:0005524">
    <property type="term" value="F:ATP binding"/>
    <property type="evidence" value="ECO:0007669"/>
    <property type="project" value="UniProtKB-KW"/>
</dbReference>
<dbReference type="Gramene" id="Bo6g030820.1">
    <property type="protein sequence ID" value="Bo6g030820.1"/>
    <property type="gene ID" value="Bo6g030820"/>
</dbReference>
<dbReference type="GO" id="GO:0043139">
    <property type="term" value="F:5'-3' DNA helicase activity"/>
    <property type="evidence" value="ECO:0007669"/>
    <property type="project" value="UniProtKB-EC"/>
</dbReference>
<dbReference type="Gene3D" id="2.30.30.940">
    <property type="match status" value="1"/>
</dbReference>
<dbReference type="InterPro" id="IPR027417">
    <property type="entry name" value="P-loop_NTPase"/>
</dbReference>
<keyword evidence="1" id="KW-0234">DNA repair</keyword>
<dbReference type="PANTHER" id="PTHR10492:SF90">
    <property type="entry name" value="ATP-DEPENDENT DNA HELICASE"/>
    <property type="match status" value="1"/>
</dbReference>
<evidence type="ECO:0000259" key="3">
    <source>
        <dbReference type="Pfam" id="PF21530"/>
    </source>
</evidence>
<dbReference type="PANTHER" id="PTHR10492">
    <property type="match status" value="1"/>
</dbReference>
<dbReference type="eggNOG" id="KOG0987">
    <property type="taxonomic scope" value="Eukaryota"/>
</dbReference>
<dbReference type="Proteomes" id="UP000032141">
    <property type="component" value="Chromosome C6"/>
</dbReference>
<comment type="cofactor">
    <cofactor evidence="1">
        <name>Mg(2+)</name>
        <dbReference type="ChEBI" id="CHEBI:18420"/>
    </cofactor>
</comment>
<reference evidence="4" key="2">
    <citation type="submission" date="2015-03" db="UniProtKB">
        <authorList>
            <consortium name="EnsemblPlants"/>
        </authorList>
    </citation>
    <scope>IDENTIFICATION</scope>
</reference>
<dbReference type="GO" id="GO:0006281">
    <property type="term" value="P:DNA repair"/>
    <property type="evidence" value="ECO:0007669"/>
    <property type="project" value="UniProtKB-KW"/>
</dbReference>
<dbReference type="Pfam" id="PF21530">
    <property type="entry name" value="Pif1_2B_dom"/>
    <property type="match status" value="1"/>
</dbReference>
<dbReference type="CDD" id="cd18809">
    <property type="entry name" value="SF1_C_RecD"/>
    <property type="match status" value="1"/>
</dbReference>
<reference evidence="4 5" key="1">
    <citation type="journal article" date="2014" name="Genome Biol.">
        <title>Transcriptome and methylome profiling reveals relics of genome dominance in the mesopolyploid Brassica oleracea.</title>
        <authorList>
            <person name="Parkin I.A."/>
            <person name="Koh C."/>
            <person name="Tang H."/>
            <person name="Robinson S.J."/>
            <person name="Kagale S."/>
            <person name="Clarke W.E."/>
            <person name="Town C.D."/>
            <person name="Nixon J."/>
            <person name="Krishnakumar V."/>
            <person name="Bidwell S.L."/>
            <person name="Denoeud F."/>
            <person name="Belcram H."/>
            <person name="Links M.G."/>
            <person name="Just J."/>
            <person name="Clarke C."/>
            <person name="Bender T."/>
            <person name="Huebert T."/>
            <person name="Mason A.S."/>
            <person name="Pires J.C."/>
            <person name="Barker G."/>
            <person name="Moore J."/>
            <person name="Walley P.G."/>
            <person name="Manoli S."/>
            <person name="Batley J."/>
            <person name="Edwards D."/>
            <person name="Nelson M.N."/>
            <person name="Wang X."/>
            <person name="Paterson A.H."/>
            <person name="King G."/>
            <person name="Bancroft I."/>
            <person name="Chalhoub B."/>
            <person name="Sharpe A.G."/>
        </authorList>
    </citation>
    <scope>NUCLEOTIDE SEQUENCE</scope>
    <source>
        <strain evidence="4 5">cv. TO1000</strain>
    </source>
</reference>
<sequence>MADQNPFSFVRTRIRRFIEIDNAYGEHFQFRSRAPFKSFDERLQESRFIFSGNVISTAFQSNLFAMADQNPFSFVRTRIRRFIEIDNAYGEHFQFRSRAPFKSFDERLQESRFIFSGTVPPIGGYSRRHHSHEATIGVTDNIGWCYTVLHVNPFCPRVAITHLTGGQCSGWTGFNLNALLNPFQVMYRVCERNWLPVKQKNARNMRKAILLSKRSSALSQDLNAEPRSLGFRRTRATKKDKGSTSKHEENPIVACTKRGALMWISESTGTDPRTSEPTFTICCNHGKIKISPIRQPPALLEELLQSKKFRDTIRVYNSVLSFTSIGMKMDYSVVHVPTIELARLYRGRVVSQNISSSRDHYETVGEEFAVKLVTDKGKGKEYDLPGTSEVAGLIVGDMSSTIGERDIVVQFQTDTLQQLRDDHPSYMSLQYPLLFPYGEYGFHPEILLHLETGTSRTRQFLTIREFYAAQIQTRFNQGMSLIKSGRLLHQYIVDIYTAIEEDRLRWARNNQDVLRAELYNNVLMLYPEAIPYWSKVYTSTKFHRWPSLDQLLKDFKKGTFCKPYTSAVHRIEFEKRGLPHAHILLWFGNSSRTPSADEVDAIISAELPDKEKDPEAYALVTKHMIHGPCGVMNPKSPCMDKNVCTKKFPRPYNDNTLVDKSGYILYRRRQNENATVIKNGAILDNTFVVPHNIDLLKKYEAHINVEWCNRTSAVKYLFKYITKGVDRATTVIEKGNTASTSDTTASGGSKEKVIKHRNEIKEYIDARYLSAWESMWRTSAFYIHKRKPSVEKLIIHLEGEHNISFKETDNLGRVIRKPGRAIGRIVAVHPSTGDRYNLRILINKIKGRRSYDELKTYNNVKYPDFKSVCYARGYLDNDVEWLESMSEGDLWATPYQLREMFVTFLNNCFVSSPKNLWENSWRSMSEDILYKRQRILNHANLELDDDTLEQYTLIEVEKLMHLHERSLGDIKEMPKIKPVLLRELGNRGTGKTFLYQTIISRIRSRKQIVLPVVSSGIAALLLPNGRTTHSCFNIPLKLSEDKLCNIKPGTMLVGLIEKTYLIIWDEAPMTHKHAFEALNKTQILPVIPQGNRADTVLASISHSYLWVGEGHTHLESGYECDNYHEQMIVVDKSLIRVSGDDLLIEVVDAAYGHISKMTNPQTSYTDKAILTPRNEIVDEINTYTISQTDGVSRVYFSSNSFEISDTRSKHNETLYSIEYLNSLEFSGLPSHKLTLKVGAPVMLLRNINKKKGLCNGTRMILTRIGDRVLKAEIVTGSHIGKEVLIPRIVLLHEETKLPFTLRRRQFPIRLCYAMTINKSQAKSLKQVILYLPKPVFARGQLYVALSRVTSKAGLTIIKYEDSHQLRIYSPQHISQTMVQSNEEELTRSLYPAMPCYFFFMVHTSSPIIQMT</sequence>
<dbReference type="HOGENOM" id="CLU_253682_0_0_1"/>
<dbReference type="EnsemblPlants" id="Bo6g030820.1">
    <property type="protein sequence ID" value="Bo6g030820.1"/>
    <property type="gene ID" value="Bo6g030820"/>
</dbReference>
<name>A0A0D3CQI4_BRAOL</name>
<dbReference type="Gene3D" id="3.40.50.300">
    <property type="entry name" value="P-loop containing nucleotide triphosphate hydrolases"/>
    <property type="match status" value="2"/>
</dbReference>
<protein>
    <recommendedName>
        <fullName evidence="1">ATP-dependent DNA helicase</fullName>
        <ecNumber evidence="1">5.6.2.3</ecNumber>
    </recommendedName>
</protein>
<evidence type="ECO:0000259" key="2">
    <source>
        <dbReference type="Pfam" id="PF05970"/>
    </source>
</evidence>
<dbReference type="Pfam" id="PF05970">
    <property type="entry name" value="PIF1"/>
    <property type="match status" value="1"/>
</dbReference>
<keyword evidence="1" id="KW-0233">DNA recombination</keyword>
<comment type="catalytic activity">
    <reaction evidence="1">
        <text>ATP + H2O = ADP + phosphate + H(+)</text>
        <dbReference type="Rhea" id="RHEA:13065"/>
        <dbReference type="ChEBI" id="CHEBI:15377"/>
        <dbReference type="ChEBI" id="CHEBI:15378"/>
        <dbReference type="ChEBI" id="CHEBI:30616"/>
        <dbReference type="ChEBI" id="CHEBI:43474"/>
        <dbReference type="ChEBI" id="CHEBI:456216"/>
        <dbReference type="EC" id="5.6.2.3"/>
    </reaction>
</comment>
<dbReference type="STRING" id="109376.A0A0D3CQI4"/>
<evidence type="ECO:0000313" key="4">
    <source>
        <dbReference type="EnsemblPlants" id="Bo6g030820.1"/>
    </source>
</evidence>
<feature type="domain" description="DNA helicase Pif1-like DEAD-box helicase" evidence="2">
    <location>
        <begin position="985"/>
        <end position="1081"/>
    </location>
</feature>
<keyword evidence="1" id="KW-0067">ATP-binding</keyword>
<dbReference type="GO" id="GO:0006310">
    <property type="term" value="P:DNA recombination"/>
    <property type="evidence" value="ECO:0007669"/>
    <property type="project" value="UniProtKB-KW"/>
</dbReference>
<accession>A0A0D3CQI4</accession>
<dbReference type="InterPro" id="IPR049163">
    <property type="entry name" value="Pif1-like_2B_dom"/>
</dbReference>
<dbReference type="EC" id="5.6.2.3" evidence="1"/>
<evidence type="ECO:0000313" key="5">
    <source>
        <dbReference type="Proteomes" id="UP000032141"/>
    </source>
</evidence>
<organism evidence="4 5">
    <name type="scientific">Brassica oleracea var. oleracea</name>
    <dbReference type="NCBI Taxonomy" id="109376"/>
    <lineage>
        <taxon>Eukaryota</taxon>
        <taxon>Viridiplantae</taxon>
        <taxon>Streptophyta</taxon>
        <taxon>Embryophyta</taxon>
        <taxon>Tracheophyta</taxon>
        <taxon>Spermatophyta</taxon>
        <taxon>Magnoliopsida</taxon>
        <taxon>eudicotyledons</taxon>
        <taxon>Gunneridae</taxon>
        <taxon>Pentapetalae</taxon>
        <taxon>rosids</taxon>
        <taxon>malvids</taxon>
        <taxon>Brassicales</taxon>
        <taxon>Brassicaceae</taxon>
        <taxon>Brassiceae</taxon>
        <taxon>Brassica</taxon>
    </lineage>
</organism>
<keyword evidence="1" id="KW-0378">Hydrolase</keyword>
<dbReference type="GO" id="GO:0016887">
    <property type="term" value="F:ATP hydrolysis activity"/>
    <property type="evidence" value="ECO:0007669"/>
    <property type="project" value="RHEA"/>
</dbReference>
<keyword evidence="1" id="KW-0347">Helicase</keyword>
<keyword evidence="1" id="KW-0547">Nucleotide-binding</keyword>